<feature type="transmembrane region" description="Helical" evidence="3">
    <location>
        <begin position="123"/>
        <end position="139"/>
    </location>
</feature>
<feature type="transmembrane region" description="Helical" evidence="3">
    <location>
        <begin position="97"/>
        <end position="117"/>
    </location>
</feature>
<comment type="catalytic activity">
    <reaction evidence="2">
        <text>2 GTP = 3',3'-c-di-GMP + 2 diphosphate</text>
        <dbReference type="Rhea" id="RHEA:24898"/>
        <dbReference type="ChEBI" id="CHEBI:33019"/>
        <dbReference type="ChEBI" id="CHEBI:37565"/>
        <dbReference type="ChEBI" id="CHEBI:58805"/>
        <dbReference type="EC" id="2.7.7.65"/>
    </reaction>
</comment>
<keyword evidence="6" id="KW-1185">Reference proteome</keyword>
<dbReference type="Gene3D" id="3.30.70.270">
    <property type="match status" value="1"/>
</dbReference>
<gene>
    <name evidence="5" type="ORF">SAMN05444158_2564</name>
</gene>
<proteinExistence type="predicted"/>
<dbReference type="GO" id="GO:0043709">
    <property type="term" value="P:cell adhesion involved in single-species biofilm formation"/>
    <property type="evidence" value="ECO:0007669"/>
    <property type="project" value="TreeGrafter"/>
</dbReference>
<evidence type="ECO:0000256" key="3">
    <source>
        <dbReference type="SAM" id="Phobius"/>
    </source>
</evidence>
<dbReference type="InterPro" id="IPR000160">
    <property type="entry name" value="GGDEF_dom"/>
</dbReference>
<dbReference type="EC" id="2.7.7.65" evidence="1"/>
<dbReference type="PROSITE" id="PS50887">
    <property type="entry name" value="GGDEF"/>
    <property type="match status" value="1"/>
</dbReference>
<dbReference type="InterPro" id="IPR029787">
    <property type="entry name" value="Nucleotide_cyclase"/>
</dbReference>
<name>A0A1H1TJC6_9BRAD</name>
<evidence type="ECO:0000313" key="6">
    <source>
        <dbReference type="Proteomes" id="UP000243904"/>
    </source>
</evidence>
<dbReference type="NCBIfam" id="TIGR00254">
    <property type="entry name" value="GGDEF"/>
    <property type="match status" value="1"/>
</dbReference>
<sequence>MGTAASAFLNPISAELDGVGPTKPTAEALSRRARQRRQILGMVGVSYVIDAIVLLIYSQAGTIPAAIGPAYAACGLFTVACNIVLSEAGFTERFKDHYFVTPQAIVGMTILLAFTYIAPQVGVMFLCSLFVVFNFSSLCSTPRQMAVVWTTMAFGVAGLFLLTDKPISMPHGSYLERVATMSVFVLTVGRCMFLGMFSNSMRQSLYKSGLKLKEAYRRIEELAELDELTGSYNRRCIMRMLDEEISRARRLKTPCSIALIDLDWFKRINDAYGHPTGDEVLRTFAITMFANIRSIDRFGRYGGEEFLLVLPDTHTEGAVHNLERLREIIADLDWSAFSPGMQVTISAGVTTLKPDETSDTFLARADSALYIAKARGRDRIASA</sequence>
<dbReference type="CDD" id="cd01949">
    <property type="entry name" value="GGDEF"/>
    <property type="match status" value="1"/>
</dbReference>
<dbReference type="AlphaFoldDB" id="A0A1H1TJC6"/>
<dbReference type="Pfam" id="PF00990">
    <property type="entry name" value="GGDEF"/>
    <property type="match status" value="1"/>
</dbReference>
<keyword evidence="3" id="KW-0472">Membrane</keyword>
<reference evidence="6" key="1">
    <citation type="submission" date="2016-10" db="EMBL/GenBank/DDBJ databases">
        <authorList>
            <person name="Varghese N."/>
            <person name="Submissions S."/>
        </authorList>
    </citation>
    <scope>NUCLEOTIDE SEQUENCE [LARGE SCALE GENOMIC DNA]</scope>
    <source>
        <strain evidence="6">GAS369</strain>
    </source>
</reference>
<keyword evidence="3" id="KW-0812">Transmembrane</keyword>
<dbReference type="InterPro" id="IPR043128">
    <property type="entry name" value="Rev_trsase/Diguanyl_cyclase"/>
</dbReference>
<feature type="transmembrane region" description="Helical" evidence="3">
    <location>
        <begin position="178"/>
        <end position="197"/>
    </location>
</feature>
<feature type="transmembrane region" description="Helical" evidence="3">
    <location>
        <begin position="63"/>
        <end position="85"/>
    </location>
</feature>
<dbReference type="FunFam" id="3.30.70.270:FF:000001">
    <property type="entry name" value="Diguanylate cyclase domain protein"/>
    <property type="match status" value="1"/>
</dbReference>
<dbReference type="GO" id="GO:0005886">
    <property type="term" value="C:plasma membrane"/>
    <property type="evidence" value="ECO:0007669"/>
    <property type="project" value="TreeGrafter"/>
</dbReference>
<dbReference type="EMBL" id="LT629750">
    <property type="protein sequence ID" value="SDS60066.1"/>
    <property type="molecule type" value="Genomic_DNA"/>
</dbReference>
<dbReference type="InterPro" id="IPR050469">
    <property type="entry name" value="Diguanylate_Cyclase"/>
</dbReference>
<dbReference type="GO" id="GO:0052621">
    <property type="term" value="F:diguanylate cyclase activity"/>
    <property type="evidence" value="ECO:0007669"/>
    <property type="project" value="UniProtKB-EC"/>
</dbReference>
<feature type="transmembrane region" description="Helical" evidence="3">
    <location>
        <begin position="39"/>
        <end position="57"/>
    </location>
</feature>
<evidence type="ECO:0000256" key="1">
    <source>
        <dbReference type="ARBA" id="ARBA00012528"/>
    </source>
</evidence>
<dbReference type="SUPFAM" id="SSF55073">
    <property type="entry name" value="Nucleotide cyclase"/>
    <property type="match status" value="1"/>
</dbReference>
<keyword evidence="3" id="KW-1133">Transmembrane helix</keyword>
<evidence type="ECO:0000256" key="2">
    <source>
        <dbReference type="ARBA" id="ARBA00034247"/>
    </source>
</evidence>
<dbReference type="SMART" id="SM00267">
    <property type="entry name" value="GGDEF"/>
    <property type="match status" value="1"/>
</dbReference>
<dbReference type="PANTHER" id="PTHR45138">
    <property type="entry name" value="REGULATORY COMPONENTS OF SENSORY TRANSDUCTION SYSTEM"/>
    <property type="match status" value="1"/>
</dbReference>
<dbReference type="PANTHER" id="PTHR45138:SF9">
    <property type="entry name" value="DIGUANYLATE CYCLASE DGCM-RELATED"/>
    <property type="match status" value="1"/>
</dbReference>
<accession>A0A1H1TJC6</accession>
<feature type="transmembrane region" description="Helical" evidence="3">
    <location>
        <begin position="146"/>
        <end position="163"/>
    </location>
</feature>
<protein>
    <recommendedName>
        <fullName evidence="1">diguanylate cyclase</fullName>
        <ecNumber evidence="1">2.7.7.65</ecNumber>
    </recommendedName>
</protein>
<dbReference type="GO" id="GO:1902201">
    <property type="term" value="P:negative regulation of bacterial-type flagellum-dependent cell motility"/>
    <property type="evidence" value="ECO:0007669"/>
    <property type="project" value="TreeGrafter"/>
</dbReference>
<organism evidence="5 6">
    <name type="scientific">Bradyrhizobium canariense</name>
    <dbReference type="NCBI Taxonomy" id="255045"/>
    <lineage>
        <taxon>Bacteria</taxon>
        <taxon>Pseudomonadati</taxon>
        <taxon>Pseudomonadota</taxon>
        <taxon>Alphaproteobacteria</taxon>
        <taxon>Hyphomicrobiales</taxon>
        <taxon>Nitrobacteraceae</taxon>
        <taxon>Bradyrhizobium</taxon>
    </lineage>
</organism>
<dbReference type="Proteomes" id="UP000243904">
    <property type="component" value="Chromosome I"/>
</dbReference>
<dbReference type="RefSeq" id="WP_146691089.1">
    <property type="nucleotide sequence ID" value="NZ_LT629750.1"/>
</dbReference>
<evidence type="ECO:0000313" key="5">
    <source>
        <dbReference type="EMBL" id="SDS60066.1"/>
    </source>
</evidence>
<evidence type="ECO:0000259" key="4">
    <source>
        <dbReference type="PROSITE" id="PS50887"/>
    </source>
</evidence>
<feature type="domain" description="GGDEF" evidence="4">
    <location>
        <begin position="253"/>
        <end position="383"/>
    </location>
</feature>